<evidence type="ECO:0000313" key="4">
    <source>
        <dbReference type="Proteomes" id="UP000835052"/>
    </source>
</evidence>
<keyword evidence="4" id="KW-1185">Reference proteome</keyword>
<evidence type="ECO:0000256" key="1">
    <source>
        <dbReference type="SAM" id="MobiDB-lite"/>
    </source>
</evidence>
<feature type="region of interest" description="Disordered" evidence="1">
    <location>
        <begin position="54"/>
        <end position="96"/>
    </location>
</feature>
<dbReference type="Pfam" id="PF01857">
    <property type="entry name" value="RB_B"/>
    <property type="match status" value="1"/>
</dbReference>
<gene>
    <name evidence="3" type="ORF">CAUJ_LOCUS13652</name>
</gene>
<dbReference type="InterPro" id="IPR036915">
    <property type="entry name" value="Cyclin-like_sf"/>
</dbReference>
<sequence length="216" mass="24575">MECRHLDQNLLCCVYVITKIAYMEITFTDIMAHYRRQPQANSRVYREVSVQSLDDATQNEDSNSRDSALSRASSSRGGVIPPPGVNSAPPTPDQAEMGDWSRVDIIKYYNEVFRVRVEDFVMQMDAKKVEILPMPVPKAIGASPFKKQLTSRVLIQTLQKGSFEINYHGMLRKVMSFSLQRSPRKDLMALNKKISMIHTARKSPIKSTMSIKKEMA</sequence>
<protein>
    <recommendedName>
        <fullName evidence="2">Retinoblastoma-associated protein B-box domain-containing protein</fullName>
    </recommendedName>
</protein>
<feature type="domain" description="Retinoblastoma-associated protein B-box" evidence="2">
    <location>
        <begin position="1"/>
        <end position="117"/>
    </location>
</feature>
<feature type="compositionally biased region" description="Low complexity" evidence="1">
    <location>
        <begin position="65"/>
        <end position="76"/>
    </location>
</feature>
<dbReference type="GO" id="GO:0000977">
    <property type="term" value="F:RNA polymerase II transcription regulatory region sequence-specific DNA binding"/>
    <property type="evidence" value="ECO:0007669"/>
    <property type="project" value="TreeGrafter"/>
</dbReference>
<dbReference type="PANTHER" id="PTHR13742:SF17">
    <property type="entry name" value="RE32990P-RELATED"/>
    <property type="match status" value="1"/>
</dbReference>
<dbReference type="InterPro" id="IPR028309">
    <property type="entry name" value="RB_fam"/>
</dbReference>
<dbReference type="GO" id="GO:0030154">
    <property type="term" value="P:cell differentiation"/>
    <property type="evidence" value="ECO:0007669"/>
    <property type="project" value="TreeGrafter"/>
</dbReference>
<accession>A0A8S1HM88</accession>
<dbReference type="OrthoDB" id="5857490at2759"/>
<dbReference type="GO" id="GO:0006357">
    <property type="term" value="P:regulation of transcription by RNA polymerase II"/>
    <property type="evidence" value="ECO:0007669"/>
    <property type="project" value="InterPro"/>
</dbReference>
<organism evidence="3 4">
    <name type="scientific">Caenorhabditis auriculariae</name>
    <dbReference type="NCBI Taxonomy" id="2777116"/>
    <lineage>
        <taxon>Eukaryota</taxon>
        <taxon>Metazoa</taxon>
        <taxon>Ecdysozoa</taxon>
        <taxon>Nematoda</taxon>
        <taxon>Chromadorea</taxon>
        <taxon>Rhabditida</taxon>
        <taxon>Rhabditina</taxon>
        <taxon>Rhabditomorpha</taxon>
        <taxon>Rhabditoidea</taxon>
        <taxon>Rhabditidae</taxon>
        <taxon>Peloderinae</taxon>
        <taxon>Caenorhabditis</taxon>
    </lineage>
</organism>
<feature type="compositionally biased region" description="Pro residues" evidence="1">
    <location>
        <begin position="80"/>
        <end position="92"/>
    </location>
</feature>
<dbReference type="AlphaFoldDB" id="A0A8S1HM88"/>
<dbReference type="SUPFAM" id="SSF47954">
    <property type="entry name" value="Cyclin-like"/>
    <property type="match status" value="1"/>
</dbReference>
<dbReference type="GO" id="GO:0005634">
    <property type="term" value="C:nucleus"/>
    <property type="evidence" value="ECO:0007669"/>
    <property type="project" value="InterPro"/>
</dbReference>
<dbReference type="PANTHER" id="PTHR13742">
    <property type="entry name" value="RETINOBLASTOMA-ASSOCIATED PROTEIN RB -RELATED"/>
    <property type="match status" value="1"/>
</dbReference>
<dbReference type="Proteomes" id="UP000835052">
    <property type="component" value="Unassembled WGS sequence"/>
</dbReference>
<reference evidence="3" key="1">
    <citation type="submission" date="2020-10" db="EMBL/GenBank/DDBJ databases">
        <authorList>
            <person name="Kikuchi T."/>
        </authorList>
    </citation>
    <scope>NUCLEOTIDE SEQUENCE</scope>
    <source>
        <strain evidence="3">NKZ352</strain>
    </source>
</reference>
<name>A0A8S1HM88_9PELO</name>
<evidence type="ECO:0000313" key="3">
    <source>
        <dbReference type="EMBL" id="CAD6197743.1"/>
    </source>
</evidence>
<dbReference type="GO" id="GO:0005667">
    <property type="term" value="C:transcription regulator complex"/>
    <property type="evidence" value="ECO:0007669"/>
    <property type="project" value="TreeGrafter"/>
</dbReference>
<dbReference type="EMBL" id="CAJGYM010000103">
    <property type="protein sequence ID" value="CAD6197743.1"/>
    <property type="molecule type" value="Genomic_DNA"/>
</dbReference>
<dbReference type="GO" id="GO:2000134">
    <property type="term" value="P:negative regulation of G1/S transition of mitotic cell cycle"/>
    <property type="evidence" value="ECO:0007669"/>
    <property type="project" value="TreeGrafter"/>
</dbReference>
<evidence type="ECO:0000259" key="2">
    <source>
        <dbReference type="Pfam" id="PF01857"/>
    </source>
</evidence>
<dbReference type="Gene3D" id="1.10.472.10">
    <property type="entry name" value="Cyclin-like"/>
    <property type="match status" value="1"/>
</dbReference>
<dbReference type="GO" id="GO:0000785">
    <property type="term" value="C:chromatin"/>
    <property type="evidence" value="ECO:0007669"/>
    <property type="project" value="TreeGrafter"/>
</dbReference>
<comment type="caution">
    <text evidence="3">The sequence shown here is derived from an EMBL/GenBank/DDBJ whole genome shotgun (WGS) entry which is preliminary data.</text>
</comment>
<dbReference type="InterPro" id="IPR002719">
    <property type="entry name" value="RB_B"/>
</dbReference>
<proteinExistence type="predicted"/>